<feature type="region of interest" description="Disordered" evidence="1">
    <location>
        <begin position="250"/>
        <end position="319"/>
    </location>
</feature>
<dbReference type="Proteomes" id="UP000186817">
    <property type="component" value="Unassembled WGS sequence"/>
</dbReference>
<gene>
    <name evidence="2" type="ORF">AK812_SmicGene18947</name>
</gene>
<protein>
    <submittedName>
        <fullName evidence="2">Uncharacterized protein</fullName>
    </submittedName>
</protein>
<proteinExistence type="predicted"/>
<feature type="region of interest" description="Disordered" evidence="1">
    <location>
        <begin position="814"/>
        <end position="845"/>
    </location>
</feature>
<feature type="compositionally biased region" description="Basic and acidic residues" evidence="1">
    <location>
        <begin position="154"/>
        <end position="174"/>
    </location>
</feature>
<feature type="region of interest" description="Disordered" evidence="1">
    <location>
        <begin position="12"/>
        <end position="31"/>
    </location>
</feature>
<organism evidence="2 3">
    <name type="scientific">Symbiodinium microadriaticum</name>
    <name type="common">Dinoflagellate</name>
    <name type="synonym">Zooxanthella microadriatica</name>
    <dbReference type="NCBI Taxonomy" id="2951"/>
    <lineage>
        <taxon>Eukaryota</taxon>
        <taxon>Sar</taxon>
        <taxon>Alveolata</taxon>
        <taxon>Dinophyceae</taxon>
        <taxon>Suessiales</taxon>
        <taxon>Symbiodiniaceae</taxon>
        <taxon>Symbiodinium</taxon>
    </lineage>
</organism>
<dbReference type="EMBL" id="LSRX01000391">
    <property type="protein sequence ID" value="OLP98614.1"/>
    <property type="molecule type" value="Genomic_DNA"/>
</dbReference>
<evidence type="ECO:0000313" key="3">
    <source>
        <dbReference type="Proteomes" id="UP000186817"/>
    </source>
</evidence>
<accession>A0A1Q9DTW8</accession>
<dbReference type="OrthoDB" id="433265at2759"/>
<evidence type="ECO:0000256" key="1">
    <source>
        <dbReference type="SAM" id="MobiDB-lite"/>
    </source>
</evidence>
<comment type="caution">
    <text evidence="2">The sequence shown here is derived from an EMBL/GenBank/DDBJ whole genome shotgun (WGS) entry which is preliminary data.</text>
</comment>
<reference evidence="2 3" key="1">
    <citation type="submission" date="2016-02" db="EMBL/GenBank/DDBJ databases">
        <title>Genome analysis of coral dinoflagellate symbionts highlights evolutionary adaptations to a symbiotic lifestyle.</title>
        <authorList>
            <person name="Aranda M."/>
            <person name="Li Y."/>
            <person name="Liew Y.J."/>
            <person name="Baumgarten S."/>
            <person name="Simakov O."/>
            <person name="Wilson M."/>
            <person name="Piel J."/>
            <person name="Ashoor H."/>
            <person name="Bougouffa S."/>
            <person name="Bajic V.B."/>
            <person name="Ryu T."/>
            <person name="Ravasi T."/>
            <person name="Bayer T."/>
            <person name="Micklem G."/>
            <person name="Kim H."/>
            <person name="Bhak J."/>
            <person name="Lajeunesse T.C."/>
            <person name="Voolstra C.R."/>
        </authorList>
    </citation>
    <scope>NUCLEOTIDE SEQUENCE [LARGE SCALE GENOMIC DNA]</scope>
    <source>
        <strain evidence="2 3">CCMP2467</strain>
    </source>
</reference>
<feature type="region of interest" description="Disordered" evidence="1">
    <location>
        <begin position="119"/>
        <end position="200"/>
    </location>
</feature>
<feature type="compositionally biased region" description="Basic and acidic residues" evidence="1">
    <location>
        <begin position="309"/>
        <end position="319"/>
    </location>
</feature>
<keyword evidence="3" id="KW-1185">Reference proteome</keyword>
<dbReference type="AlphaFoldDB" id="A0A1Q9DTW8"/>
<evidence type="ECO:0000313" key="2">
    <source>
        <dbReference type="EMBL" id="OLP98614.1"/>
    </source>
</evidence>
<sequence>MMLVMLAAPARPSINDASGAPDVDGEEERPPLPSRVLAEKEPELHAAPLHELPGRMRQAGETTQQQHSCLNLAAHGNAWHGQGHWRAVEREIGCLKDDGMGWQTVTRSARSTNSLCFTAPMKSLDRGPPPWRSAGAEADASHEADPPPWRRRKERLDKELRQEKEELQQEEHGRSVPAVASPEAQASSPPLKPAPQDPPRVFAVGEKVRYWSGTHRKWVEAHVQRVNRDADGELLSYDLTARAQAEIARVKDASTAEDAPAPAARNSTGAGDEITEVPGKPSGRDPSAPEPAKKPTIDLPVRDQAVGDGDSHEARFKNGEEVQYFSETKERWIDAVVEGHHAKDGAIVAYDLNCKKGVPAERLRHSGVQYKVGELVEYWSASGHRWMPAKVERLNLEARACDLDVKPGAPLNRVRKVSGASEASASLQKAPPRPLLGPILAHNVDVPPPPLACGFKAGDQVQYFSETKQRWVETLVLRMFELEGNICYDLDCKKGVSADKAAEVPSVCWSAYPWRPPAFTGPLLATGLPRALRGALQENERRAPDDGPWRLLEVGEQVEYWSVSAGRWLPAKAEKSVQVVRLDLGRCDLDIKQLGRGAPPTLPRSVKAGHGGNIGKLEVPCIEPASRPCAMSWPRRYFVRCLLQSWLILRSAAQSTSSTRAEQFEALGTEVTLGNWSEPTRSNYTANGRKARRAMAATLDAITGTVDETAGLVRGVGDTTAATLGATLRLTGGLTRGLGQAVQTFGETQVIKHGPLAAPSRVFAGVYRIAGAVLTGAGNATIGLGGTVEGITAEASKVAEDSVKVLSEPTRSLGAALRGQSRQPLPKLDTEDKVNSPSASSYLVTRPRQRRVAEQFARRLLRDAFGSPSERTVALAPPLTLALMVAWILGRSSRAPNGVRSGSSYAEHLHLEQLIPENGDASRQVSEESQARSRSARLRRLLRRVRCRRCRPGVWLHCAGLAMILTVVLSLDQEQQRRARIVEQGLGVYSAVSDEEESIHWLNMVVGAVWTPVKQAVSGLGAELAAMFTFQMTPGEGDALSIAFENVTFGLNPPVLDAVRMPRESAEQALGKAMTAARDGRPKGSLRPQVVMMEADLLWVADQEFEVLVKASARSGVGSLPLFPQLRVRLGDFVFGPVPIAVAMEAAPQGYPYVGLVALTFVSEPTVAFSITPENILGGAVSALPLLREALTAGLISSLPLLTDDQVLVYDLGEYLAPGLFPRPELADHADVEKPGNQHTRSGLFQWLFKPRRRSSRQRDAQENVIK</sequence>
<name>A0A1Q9DTW8_SYMMI</name>